<dbReference type="SMART" id="SM00239">
    <property type="entry name" value="C2"/>
    <property type="match status" value="2"/>
</dbReference>
<dbReference type="GO" id="GO:0046928">
    <property type="term" value="P:regulation of neurotransmitter secretion"/>
    <property type="evidence" value="ECO:0007669"/>
    <property type="project" value="TreeGrafter"/>
</dbReference>
<dbReference type="AlphaFoldDB" id="A0AAN8SF54"/>
<dbReference type="Proteomes" id="UP001372834">
    <property type="component" value="Unassembled WGS sequence"/>
</dbReference>
<protein>
    <recommendedName>
        <fullName evidence="4">C2 domain-containing protein</fullName>
    </recommendedName>
</protein>
<evidence type="ECO:0000256" key="2">
    <source>
        <dbReference type="ARBA" id="ARBA00022837"/>
    </source>
</evidence>
<feature type="domain" description="C2" evidence="4">
    <location>
        <begin position="237"/>
        <end position="353"/>
    </location>
</feature>
<dbReference type="InterPro" id="IPR035892">
    <property type="entry name" value="C2_domain_sf"/>
</dbReference>
<dbReference type="CDD" id="cd08376">
    <property type="entry name" value="C2B_MCTP_PRT"/>
    <property type="match status" value="1"/>
</dbReference>
<evidence type="ECO:0000259" key="4">
    <source>
        <dbReference type="PROSITE" id="PS50004"/>
    </source>
</evidence>
<accession>A0AAN8SF54</accession>
<dbReference type="FunFam" id="2.60.40.150:FF:000050">
    <property type="entry name" value="Multiple C2 and transmembrane domain containing 1"/>
    <property type="match status" value="1"/>
</dbReference>
<reference evidence="5 6" key="1">
    <citation type="submission" date="2023-10" db="EMBL/GenBank/DDBJ databases">
        <title>Genomes of two closely related lineages of the louse Polyplax serrata with different host specificities.</title>
        <authorList>
            <person name="Martinu J."/>
            <person name="Tarabai H."/>
            <person name="Stefka J."/>
            <person name="Hypsa V."/>
        </authorList>
    </citation>
    <scope>NUCLEOTIDE SEQUENCE [LARGE SCALE GENOMIC DNA]</scope>
    <source>
        <strain evidence="5">HR10_N</strain>
    </source>
</reference>
<dbReference type="PANTHER" id="PTHR45911">
    <property type="entry name" value="C2 DOMAIN-CONTAINING PROTEIN"/>
    <property type="match status" value="1"/>
</dbReference>
<feature type="region of interest" description="Disordered" evidence="3">
    <location>
        <begin position="640"/>
        <end position="661"/>
    </location>
</feature>
<proteinExistence type="predicted"/>
<sequence length="692" mass="80361">MDKRGLNIKKKITKFGSKFKVEPEDSDDEIKKPVPSKMFSKMYKISEKLRKDEISNKVEFTTERTKITDPLLFAEYEEVGKEEQSYLFEETNITNESCESDDAGTDESEDKVIQGQLGHYEKTEGHRKVFNEIEENILENNWKEKEMRSLSPSWIKREGWDKSGHQIKIIKERVSKEEKSPSESSEGDDCEYEKLCQSTSQGKDVSLEQGPPEFTILEKLGQRLKEKGSRVHRYFQRSGKIGEVNRRLKSQIWSSVVTIVLVEGKNFQGMDVDGFSDPYVKFRLGNEKYKSKVAFKTLNPTWLEQFDLHLYDDQNQELEVTVWDKDKSKDEFMGRCQIDLSLLEREQTHGLWQNLEEGEGSIHLLLTISGTTASETISDLTTYEDNARERQNIEKRYSLKNSLHNLRDVGHLTVKVYRATGLVAADLGGKSDPFCVLELVNARLQTQTEYKTLSPSWQKIFTFNVKDINSVLEVTVFDEDRDHKVEFLGKVAIPLLRIRNGDKKWYCLKDKKLHARAKGNCPMILLEMYVVWNPVRAWIRTLNPREEKYMQGEIKFKRQVFVKNVLRLKALIMIIIGWGKLIQDCFEWERPAQSAIALVLFMVLCYYFEPYMIPVTLLLVFLKYYIVLWLTGGKCASDDEDEGFGEDDEDEDDKDKEEKKSLKERLQAIQEVTQTVQNAIGYIASLGEQIKK</sequence>
<dbReference type="SUPFAM" id="SSF49562">
    <property type="entry name" value="C2 domain (Calcium/lipid-binding domain, CaLB)"/>
    <property type="match status" value="2"/>
</dbReference>
<dbReference type="GO" id="GO:0030672">
    <property type="term" value="C:synaptic vesicle membrane"/>
    <property type="evidence" value="ECO:0007669"/>
    <property type="project" value="TreeGrafter"/>
</dbReference>
<dbReference type="PROSITE" id="PS50004">
    <property type="entry name" value="C2"/>
    <property type="match status" value="2"/>
</dbReference>
<dbReference type="Pfam" id="PF00168">
    <property type="entry name" value="C2"/>
    <property type="match status" value="2"/>
</dbReference>
<evidence type="ECO:0000256" key="3">
    <source>
        <dbReference type="SAM" id="MobiDB-lite"/>
    </source>
</evidence>
<organism evidence="5 6">
    <name type="scientific">Polyplax serrata</name>
    <name type="common">Common mouse louse</name>
    <dbReference type="NCBI Taxonomy" id="468196"/>
    <lineage>
        <taxon>Eukaryota</taxon>
        <taxon>Metazoa</taxon>
        <taxon>Ecdysozoa</taxon>
        <taxon>Arthropoda</taxon>
        <taxon>Hexapoda</taxon>
        <taxon>Insecta</taxon>
        <taxon>Pterygota</taxon>
        <taxon>Neoptera</taxon>
        <taxon>Paraneoptera</taxon>
        <taxon>Psocodea</taxon>
        <taxon>Troctomorpha</taxon>
        <taxon>Phthiraptera</taxon>
        <taxon>Anoplura</taxon>
        <taxon>Polyplacidae</taxon>
        <taxon>Polyplax</taxon>
    </lineage>
</organism>
<dbReference type="Gene3D" id="2.60.40.150">
    <property type="entry name" value="C2 domain"/>
    <property type="match status" value="2"/>
</dbReference>
<evidence type="ECO:0000313" key="6">
    <source>
        <dbReference type="Proteomes" id="UP001372834"/>
    </source>
</evidence>
<dbReference type="EMBL" id="JAWJWE010000002">
    <property type="protein sequence ID" value="KAK6643696.1"/>
    <property type="molecule type" value="Genomic_DNA"/>
</dbReference>
<name>A0AAN8SF54_POLSC</name>
<evidence type="ECO:0000256" key="1">
    <source>
        <dbReference type="ARBA" id="ARBA00022723"/>
    </source>
</evidence>
<gene>
    <name evidence="5" type="ORF">RUM43_005206</name>
</gene>
<evidence type="ECO:0000313" key="5">
    <source>
        <dbReference type="EMBL" id="KAK6643696.1"/>
    </source>
</evidence>
<dbReference type="GO" id="GO:0005509">
    <property type="term" value="F:calcium ion binding"/>
    <property type="evidence" value="ECO:0007669"/>
    <property type="project" value="TreeGrafter"/>
</dbReference>
<dbReference type="CDD" id="cd08377">
    <property type="entry name" value="C2C_MCTP_PRT"/>
    <property type="match status" value="1"/>
</dbReference>
<dbReference type="PRINTS" id="PR00360">
    <property type="entry name" value="C2DOMAIN"/>
</dbReference>
<feature type="domain" description="C2" evidence="4">
    <location>
        <begin position="395"/>
        <end position="508"/>
    </location>
</feature>
<keyword evidence="2" id="KW-0106">Calcium</keyword>
<dbReference type="PANTHER" id="PTHR45911:SF4">
    <property type="entry name" value="MULTIPLE C2 AND TRANSMEMBRANE DOMAIN-CONTAINING PROTEIN"/>
    <property type="match status" value="1"/>
</dbReference>
<keyword evidence="1" id="KW-0479">Metal-binding</keyword>
<dbReference type="InterPro" id="IPR000008">
    <property type="entry name" value="C2_dom"/>
</dbReference>
<feature type="compositionally biased region" description="Acidic residues" evidence="3">
    <location>
        <begin position="640"/>
        <end position="655"/>
    </location>
</feature>
<dbReference type="FunFam" id="2.60.40.150:FF:000167">
    <property type="entry name" value="Multiple C2 domains, transmembrane 2a"/>
    <property type="match status" value="1"/>
</dbReference>
<comment type="caution">
    <text evidence="5">The sequence shown here is derived from an EMBL/GenBank/DDBJ whole genome shotgun (WGS) entry which is preliminary data.</text>
</comment>